<dbReference type="Proteomes" id="UP000217210">
    <property type="component" value="Chromosome"/>
</dbReference>
<dbReference type="EMBL" id="CP016779">
    <property type="protein sequence ID" value="ASY23658.1"/>
    <property type="molecule type" value="Genomic_DNA"/>
</dbReference>
<keyword evidence="1" id="KW-0732">Signal</keyword>
<feature type="signal peptide" evidence="1">
    <location>
        <begin position="1"/>
        <end position="20"/>
    </location>
</feature>
<sequence>MKLKKLISTCLALVLLSACSTSSPFKSLTAGACSGEQKQLVDDHISSQISAISKQDWPLAYSFAAKSFQDSIDLTSFEVIITDSYSFLIDNQGITFGGCEIKEDKIFQEVTVNSSNGKIDLSYRLSTVDEKLGVEAANLAEQSTALTT</sequence>
<dbReference type="KEGG" id="nab:B1sIIB91_01810"/>
<accession>A0A249L3J6</accession>
<name>A0A249L3J6_9ACTN</name>
<protein>
    <submittedName>
        <fullName evidence="2">DUF4864 domain-containing protein</fullName>
    </submittedName>
</protein>
<dbReference type="Pfam" id="PF16156">
    <property type="entry name" value="DUF4864"/>
    <property type="match status" value="1"/>
</dbReference>
<dbReference type="PROSITE" id="PS51257">
    <property type="entry name" value="PROKAR_LIPOPROTEIN"/>
    <property type="match status" value="1"/>
</dbReference>
<dbReference type="AlphaFoldDB" id="A0A249L3J6"/>
<gene>
    <name evidence="2" type="ORF">B1sIIB91_01810</name>
</gene>
<keyword evidence="3" id="KW-1185">Reference proteome</keyword>
<dbReference type="InterPro" id="IPR032347">
    <property type="entry name" value="DUF4864"/>
</dbReference>
<evidence type="ECO:0000313" key="2">
    <source>
        <dbReference type="EMBL" id="ASY23658.1"/>
    </source>
</evidence>
<evidence type="ECO:0000256" key="1">
    <source>
        <dbReference type="SAM" id="SignalP"/>
    </source>
</evidence>
<dbReference type="RefSeq" id="WP_095687934.1">
    <property type="nucleotide sequence ID" value="NZ_CP016779.1"/>
</dbReference>
<organism evidence="2 3">
    <name type="scientific">Candidatus Nanopelagicus abundans</name>
    <dbReference type="NCBI Taxonomy" id="1884916"/>
    <lineage>
        <taxon>Bacteria</taxon>
        <taxon>Bacillati</taxon>
        <taxon>Actinomycetota</taxon>
        <taxon>Actinomycetes</taxon>
        <taxon>Candidatus Nanopelagicales</taxon>
        <taxon>Candidatus Nanopelagicaceae</taxon>
        <taxon>Candidatus Nanopelagicus</taxon>
    </lineage>
</organism>
<dbReference type="OrthoDB" id="5193754at2"/>
<proteinExistence type="predicted"/>
<reference evidence="2 3" key="1">
    <citation type="submission" date="2016-07" db="EMBL/GenBank/DDBJ databases">
        <title>High microdiversification within the ubiquitous acI lineage of Actinobacteria.</title>
        <authorList>
            <person name="Neuenschwander S.M."/>
            <person name="Salcher M."/>
            <person name="Ghai R."/>
            <person name="Pernthaler J."/>
        </authorList>
    </citation>
    <scope>NUCLEOTIDE SEQUENCE [LARGE SCALE GENOMIC DNA]</scope>
    <source>
        <strain evidence="2">MMS-IIB-91</strain>
    </source>
</reference>
<evidence type="ECO:0000313" key="3">
    <source>
        <dbReference type="Proteomes" id="UP000217210"/>
    </source>
</evidence>
<feature type="chain" id="PRO_5038477868" evidence="1">
    <location>
        <begin position="21"/>
        <end position="148"/>
    </location>
</feature>